<gene>
    <name evidence="1" type="ORF">H1Q58_16325</name>
</gene>
<reference evidence="1 2" key="1">
    <citation type="submission" date="2020-07" db="EMBL/GenBank/DDBJ databases">
        <title>Screening of a cold-adapted Planococcus bacterium producing protease in traditional shrimp paste and protease identification by genome sequencing.</title>
        <authorList>
            <person name="Gao R."/>
            <person name="Leng W."/>
            <person name="Chu Q."/>
            <person name="Wu X."/>
            <person name="Liu H."/>
            <person name="Li X."/>
        </authorList>
    </citation>
    <scope>NUCLEOTIDE SEQUENCE [LARGE SCALE GENOMIC DNA]</scope>
    <source>
        <strain evidence="1 2">XJ11</strain>
        <plasmid evidence="1 2">unnamed1</plasmid>
    </source>
</reference>
<dbReference type="EMBL" id="CP059541">
    <property type="protein sequence ID" value="QMT19150.1"/>
    <property type="molecule type" value="Genomic_DNA"/>
</dbReference>
<dbReference type="KEGG" id="pdec:H1Q58_16325"/>
<evidence type="ECO:0000313" key="2">
    <source>
        <dbReference type="Proteomes" id="UP000514716"/>
    </source>
</evidence>
<dbReference type="RefSeq" id="WP_182093538.1">
    <property type="nucleotide sequence ID" value="NZ_CP059541.1"/>
</dbReference>
<name>A0A7D7MJ23_PLAMR</name>
<organism evidence="1 2">
    <name type="scientific">Planococcus maritimus</name>
    <dbReference type="NCBI Taxonomy" id="192421"/>
    <lineage>
        <taxon>Bacteria</taxon>
        <taxon>Bacillati</taxon>
        <taxon>Bacillota</taxon>
        <taxon>Bacilli</taxon>
        <taxon>Bacillales</taxon>
        <taxon>Caryophanaceae</taxon>
        <taxon>Planococcus</taxon>
    </lineage>
</organism>
<sequence>MRRFLIVSGLFLFFVVGVFYLVYAKSYYLNFSSQSNIDTPFFVENDVIYRAEDESKIPFDIKGVEVDSAYGPKRGTDYSIDVETWMEWFEQIQQMGANTIRVSTVQDSQFYNAFYQYNTDRENPLYLLQGMLVATEDWKTNKVAENLPFYRILNKDGKDLVDIIHGKKLIVTNDHKGAGLYRHDISPWVVGFLIGDTWNQDLVAYINNTLDQEKGFSGEYVSVPTAATEFETIMAKVIENIISYETEKYGSQRLISVNSSFAMDPFQYQEHYAPQIGKYNSFSMDAIEASSRLKSGLFASYAYESEEIPKPELIKTSDDQVYSDDSNYLEILRQAHDMPAIISSFSHSSSSYINKRSNQGNEIISDLKKFYGSGFNGAFIRSWQDVWNRRVSETSFAVDLQQINEWHDAVTETQHVGLIGFKPYRDKMLMSIDGDKQDWQDVDPSYQKKSTNVTMTRDHAYIYFWIEDSAISAEENMYLALDTHPNLGSKTPDVVEEEFNRNMDFIIEITPDKGGTVYVQDRYESQRENFLEQVTGENPFESYPKKDSSNFQRTKYLVNESEILSEQELNDQEKLYNFKFAEMEPLKLLREEDVEADVSQSEGVLEIRIPYQLLNIYDPLKFTIHDDYYQHYGVSPLRINEFYFTFFTETSKPQKNIEIPVEKLKPSVQVKEYAKPSYEQVKTYWKGEK</sequence>
<protein>
    <submittedName>
        <fullName evidence="1">Uncharacterized protein</fullName>
    </submittedName>
</protein>
<proteinExistence type="predicted"/>
<geneLocation type="plasmid" evidence="1 2">
    <name>unnamed1</name>
</geneLocation>
<dbReference type="AlphaFoldDB" id="A0A7D7MJ23"/>
<evidence type="ECO:0000313" key="1">
    <source>
        <dbReference type="EMBL" id="QMT19150.1"/>
    </source>
</evidence>
<keyword evidence="1" id="KW-0614">Plasmid</keyword>
<dbReference type="Proteomes" id="UP000514716">
    <property type="component" value="Plasmid unnamed1"/>
</dbReference>
<accession>A0A7D7MJ23</accession>
<keyword evidence="2" id="KW-1185">Reference proteome</keyword>